<accession>A0A0J1CZN6</accession>
<dbReference type="EMBL" id="AEJF01000079">
    <property type="protein sequence ID" value="KLU25984.1"/>
    <property type="molecule type" value="Genomic_DNA"/>
</dbReference>
<evidence type="ECO:0000313" key="2">
    <source>
        <dbReference type="Proteomes" id="UP000035963"/>
    </source>
</evidence>
<dbReference type="PATRIC" id="fig|908627.4.peg.2665"/>
<dbReference type="Proteomes" id="UP000035963">
    <property type="component" value="Unassembled WGS sequence"/>
</dbReference>
<sequence length="82" mass="9628">MLRSLVCKAIGDTPMQWHYLTRPTAAPASWPRRFTLSPLQASRDRARDRSASMLLLHQWFRRIKNGESSKGHMQRITYEDNE</sequence>
<protein>
    <submittedName>
        <fullName evidence="1">Uncharacterized protein</fullName>
    </submittedName>
</protein>
<evidence type="ECO:0000313" key="1">
    <source>
        <dbReference type="EMBL" id="KLU25984.1"/>
    </source>
</evidence>
<name>A0A0J1CZN6_9BURK</name>
<gene>
    <name evidence="1" type="ORF">EOS_12005</name>
</gene>
<dbReference type="AlphaFoldDB" id="A0A0J1CZN6"/>
<reference evidence="1 2" key="1">
    <citation type="journal article" date="2015" name="Genome Announc.">
        <title>Draft Genome Sequence of Burkholderia sp. Strain PML1(12), an Ectomycorrhizosphere-Inhabiting Bacterium with Effective Mineral-Weathering Ability.</title>
        <authorList>
            <person name="Uroz S."/>
            <person name="Oger P."/>
        </authorList>
    </citation>
    <scope>NUCLEOTIDE SEQUENCE [LARGE SCALE GENOMIC DNA]</scope>
    <source>
        <strain evidence="2">PML1(12)</strain>
    </source>
</reference>
<keyword evidence="2" id="KW-1185">Reference proteome</keyword>
<organism evidence="1 2">
    <name type="scientific">Caballeronia mineralivorans PML1(12)</name>
    <dbReference type="NCBI Taxonomy" id="908627"/>
    <lineage>
        <taxon>Bacteria</taxon>
        <taxon>Pseudomonadati</taxon>
        <taxon>Pseudomonadota</taxon>
        <taxon>Betaproteobacteria</taxon>
        <taxon>Burkholderiales</taxon>
        <taxon>Burkholderiaceae</taxon>
        <taxon>Caballeronia</taxon>
    </lineage>
</organism>
<proteinExistence type="predicted"/>
<comment type="caution">
    <text evidence="1">The sequence shown here is derived from an EMBL/GenBank/DDBJ whole genome shotgun (WGS) entry which is preliminary data.</text>
</comment>